<name>A0A023ZVH1_BPT4</name>
<dbReference type="KEGG" id="vg:1258589"/>
<dbReference type="Proteomes" id="UP000185271">
    <property type="component" value="Genome"/>
</dbReference>
<evidence type="ECO:0000313" key="4">
    <source>
        <dbReference type="EMBL" id="AHY83973.1"/>
    </source>
</evidence>
<evidence type="ECO:0000313" key="8">
    <source>
        <dbReference type="Proteomes" id="UP000185271"/>
    </source>
</evidence>
<gene>
    <name evidence="1" type="primary">trana.3</name>
    <name evidence="3" type="ORF">T4147_134</name>
    <name evidence="4" type="ORF">T4GT7_134</name>
    <name evidence="1" type="ORF">T4Tp138</name>
    <name evidence="2" type="ORF">T4wild_134</name>
</gene>
<dbReference type="EMBL" id="HM137666">
    <property type="protein sequence ID" value="ADJ39855.1"/>
    <property type="molecule type" value="Genomic_DNA"/>
</dbReference>
<sequence length="136" mass="16035">MSINEYYVYAGDYANPSHFEGNLIPDKVFNTPFEAWSWIESKNGFSYRYVEVTDWRGTKYPKDHYYVNPSKVNFLLFAGDNYYPCGGYDDLIAYAETEDKLRDIIKENENKPDYGSNRFDWWQIVNAHTHAIVDRG</sequence>
<organismHost>
    <name type="scientific">Escherichia coli</name>
    <dbReference type="NCBI Taxonomy" id="562"/>
</organismHost>
<accession>D9IEG9</accession>
<organism evidence="2 8">
    <name type="scientific">Enterobacteria phage T4</name>
    <name type="common">Bacteriophage T4</name>
    <dbReference type="NCBI Taxonomy" id="10665"/>
    <lineage>
        <taxon>Viruses</taxon>
        <taxon>Duplodnaviria</taxon>
        <taxon>Heunggongvirae</taxon>
        <taxon>Uroviricota</taxon>
        <taxon>Caudoviricetes</taxon>
        <taxon>Pantevenvirales</taxon>
        <taxon>Straboviridae</taxon>
        <taxon>Tevenvirinae</taxon>
        <taxon>Tequatrovirus</taxon>
    </lineage>
</organism>
<dbReference type="OrthoDB" id="13265at10239"/>
<evidence type="ECO:0000313" key="2">
    <source>
        <dbReference type="EMBL" id="AHY83589.1"/>
    </source>
</evidence>
<evidence type="ECO:0000313" key="5">
    <source>
        <dbReference type="Proteomes" id="UP000001092"/>
    </source>
</evidence>
<dbReference type="EMBL" id="KJ477684">
    <property type="protein sequence ID" value="AHY83589.1"/>
    <property type="molecule type" value="Genomic_DNA"/>
</dbReference>
<dbReference type="EMBL" id="KJ477686">
    <property type="protein sequence ID" value="AHY83973.1"/>
    <property type="molecule type" value="Genomic_DNA"/>
</dbReference>
<evidence type="ECO:0000313" key="1">
    <source>
        <dbReference type="EMBL" id="ADJ39855.1"/>
    </source>
</evidence>
<evidence type="ECO:0000313" key="3">
    <source>
        <dbReference type="EMBL" id="AHY83782.1"/>
    </source>
</evidence>
<dbReference type="Proteomes" id="UP000185269">
    <property type="component" value="Genome"/>
</dbReference>
<dbReference type="Proteomes" id="UP000185270">
    <property type="component" value="Segment"/>
</dbReference>
<accession>A0A023ZVH1</accession>
<proteinExistence type="predicted"/>
<dbReference type="Proteomes" id="UP000001092">
    <property type="component" value="Segment"/>
</dbReference>
<reference evidence="1 5" key="1">
    <citation type="journal article" date="2010" name="Virol. J.">
        <title>Genomes of the T4-related bacteriophages as windows on microbial genome evolution.</title>
        <authorList>
            <person name="Petrov V.M."/>
            <person name="Ratnayaka S."/>
            <person name="Nolan J.M."/>
            <person name="Miller E.S."/>
            <person name="Karam J.D."/>
        </authorList>
    </citation>
    <scope>NUCLEOTIDE SEQUENCE [LARGE SCALE GENOMIC DNA]</scope>
    <source>
        <strain evidence="5">T4T</strain>
    </source>
</reference>
<reference evidence="6 7" key="2">
    <citation type="journal article" date="2015" name="MBio">
        <title>Covalent Modification of Bacteriophage T4 DNA Inhibits CRISPR-Cas9.</title>
        <authorList>
            <person name="Bryson A.L."/>
            <person name="Hwang Y."/>
            <person name="Sherrill-Mix S."/>
            <person name="Wu G.D."/>
            <person name="Lewis J.D."/>
            <person name="Black L."/>
            <person name="Clark T.A."/>
            <person name="Bushman F.D."/>
        </authorList>
    </citation>
    <scope>NUCLEOTIDE SEQUENCE [LARGE SCALE GENOMIC DNA]</scope>
    <source>
        <strain evidence="3">147</strain>
        <strain evidence="4">GT7</strain>
        <strain evidence="2">Wild</strain>
    </source>
</reference>
<dbReference type="EMBL" id="KJ477685">
    <property type="protein sequence ID" value="AHY83782.1"/>
    <property type="molecule type" value="Genomic_DNA"/>
</dbReference>
<evidence type="ECO:0000313" key="7">
    <source>
        <dbReference type="Proteomes" id="UP000185270"/>
    </source>
</evidence>
<evidence type="ECO:0000313" key="6">
    <source>
        <dbReference type="Proteomes" id="UP000185269"/>
    </source>
</evidence>
<protein>
    <submittedName>
        <fullName evidence="1">Uncharacterized protein trana.3</fullName>
    </submittedName>
</protein>